<keyword evidence="1" id="KW-1133">Transmembrane helix</keyword>
<dbReference type="EMBL" id="BAAAOH010000001">
    <property type="protein sequence ID" value="GAA1977286.1"/>
    <property type="molecule type" value="Genomic_DNA"/>
</dbReference>
<accession>A0ABN2RZ75</accession>
<feature type="transmembrane region" description="Helical" evidence="1">
    <location>
        <begin position="148"/>
        <end position="169"/>
    </location>
</feature>
<comment type="caution">
    <text evidence="2">The sequence shown here is derived from an EMBL/GenBank/DDBJ whole genome shotgun (WGS) entry which is preliminary data.</text>
</comment>
<keyword evidence="1" id="KW-0812">Transmembrane</keyword>
<keyword evidence="3" id="KW-1185">Reference proteome</keyword>
<feature type="transmembrane region" description="Helical" evidence="1">
    <location>
        <begin position="79"/>
        <end position="101"/>
    </location>
</feature>
<evidence type="ECO:0000313" key="2">
    <source>
        <dbReference type="EMBL" id="GAA1977286.1"/>
    </source>
</evidence>
<dbReference type="Proteomes" id="UP001500326">
    <property type="component" value="Unassembled WGS sequence"/>
</dbReference>
<feature type="transmembrane region" description="Helical" evidence="1">
    <location>
        <begin position="121"/>
        <end position="141"/>
    </location>
</feature>
<organism evidence="2 3">
    <name type="scientific">Microbacterium pumilum</name>
    <dbReference type="NCBI Taxonomy" id="344165"/>
    <lineage>
        <taxon>Bacteria</taxon>
        <taxon>Bacillati</taxon>
        <taxon>Actinomycetota</taxon>
        <taxon>Actinomycetes</taxon>
        <taxon>Micrococcales</taxon>
        <taxon>Microbacteriaceae</taxon>
        <taxon>Microbacterium</taxon>
    </lineage>
</organism>
<feature type="transmembrane region" description="Helical" evidence="1">
    <location>
        <begin position="44"/>
        <end position="67"/>
    </location>
</feature>
<dbReference type="InterPro" id="IPR049713">
    <property type="entry name" value="Pr6Pr-like"/>
</dbReference>
<protein>
    <recommendedName>
        <fullName evidence="4">Pr6Pr family membrane protein</fullName>
    </recommendedName>
</protein>
<evidence type="ECO:0000313" key="3">
    <source>
        <dbReference type="Proteomes" id="UP001500326"/>
    </source>
</evidence>
<evidence type="ECO:0000256" key="1">
    <source>
        <dbReference type="SAM" id="Phobius"/>
    </source>
</evidence>
<feature type="transmembrane region" description="Helical" evidence="1">
    <location>
        <begin position="201"/>
        <end position="222"/>
    </location>
</feature>
<gene>
    <name evidence="2" type="ORF">GCM10009777_07970</name>
</gene>
<sequence>MNWSGIRLGAAAVGLSGVVAGYVVNVDRATRQGQDLGLVLANYFSMFTIVSTLLTVVALTVAAAWSIHHPGSAREPFRIALALALVTAPVLLLGIVFNVLLRGPASGAALSDSPGIALMDSYATEVLHVVLPLYLVIDLVFATRRRGLPWWTLATFVIYPLLWVVYTMVRGELTPDPSGATTWWYPYPFLDPHGAGGYPSALTYIAVMLVGFVGIGAIVIAVGRFRERRASTPESSAPKVGVLQA</sequence>
<evidence type="ECO:0008006" key="4">
    <source>
        <dbReference type="Google" id="ProtNLM"/>
    </source>
</evidence>
<keyword evidence="1" id="KW-0472">Membrane</keyword>
<name>A0ABN2RZ75_9MICO</name>
<dbReference type="RefSeq" id="WP_344058738.1">
    <property type="nucleotide sequence ID" value="NZ_BAAAOH010000001.1"/>
</dbReference>
<proteinExistence type="predicted"/>
<reference evidence="2 3" key="1">
    <citation type="journal article" date="2019" name="Int. J. Syst. Evol. Microbiol.">
        <title>The Global Catalogue of Microorganisms (GCM) 10K type strain sequencing project: providing services to taxonomists for standard genome sequencing and annotation.</title>
        <authorList>
            <consortium name="The Broad Institute Genomics Platform"/>
            <consortium name="The Broad Institute Genome Sequencing Center for Infectious Disease"/>
            <person name="Wu L."/>
            <person name="Ma J."/>
        </authorList>
    </citation>
    <scope>NUCLEOTIDE SEQUENCE [LARGE SCALE GENOMIC DNA]</scope>
    <source>
        <strain evidence="2 3">JCM 14902</strain>
    </source>
</reference>
<dbReference type="NCBIfam" id="NF038065">
    <property type="entry name" value="Pr6Pr"/>
    <property type="match status" value="1"/>
</dbReference>